<dbReference type="PROSITE" id="PS51918">
    <property type="entry name" value="RADICAL_SAM"/>
    <property type="match status" value="1"/>
</dbReference>
<dbReference type="InterPro" id="IPR006638">
    <property type="entry name" value="Elp3/MiaA/NifB-like_rSAM"/>
</dbReference>
<evidence type="ECO:0000313" key="3">
    <source>
        <dbReference type="Proteomes" id="UP000755551"/>
    </source>
</evidence>
<keyword evidence="3" id="KW-1185">Reference proteome</keyword>
<comment type="caution">
    <text evidence="2">The sequence shown here is derived from an EMBL/GenBank/DDBJ whole genome shotgun (WGS) entry which is preliminary data.</text>
</comment>
<dbReference type="SMART" id="SM00729">
    <property type="entry name" value="Elp3"/>
    <property type="match status" value="1"/>
</dbReference>
<evidence type="ECO:0000259" key="1">
    <source>
        <dbReference type="PROSITE" id="PS51918"/>
    </source>
</evidence>
<dbReference type="Pfam" id="PF06969">
    <property type="entry name" value="HemN_C"/>
    <property type="match status" value="1"/>
</dbReference>
<sequence>MTTSTTALMTGTRASVDQQLQQLLQQQDDYLNYVYAYPHKTAYRTLAPAIDLQKAWADEVKQQLFLYVHVPFCEMRCGYCNLFTLSRPPEALVEQYLTTLERQARISAEWLGEARFEQLAFGGGTPTFLSADQLQRVFTILRRELGWQGRHASVEVSPATATDERLAVLKEQQVSRISIGIESFVSQDLKALGRPQQASTVEQALARIRRHDFPVLNIDLIYGNHQQSPDDWQATLETAVAYQPEEIFIYPLYVRPLTGLGKRARRHNAITSDRHQAYRQARDYLLAQGYRQLSMRQFVKPATDTPQAAYRCQEDGMIGLGPGARSYTSRLHYSGHYAVEQRQIQGLIEDYVASSDQDFRQAHYGFALNADEQRRRFVLLGILQCEGLARAHYRQRFGSEVLEDFPQLMLLQQQGWLDIDAQRLRPTAGGIEQADLIGHWLFSDAVKQRMQGWDWT</sequence>
<feature type="domain" description="Radical SAM core" evidence="1">
    <location>
        <begin position="58"/>
        <end position="296"/>
    </location>
</feature>
<dbReference type="InterPro" id="IPR007197">
    <property type="entry name" value="rSAM"/>
</dbReference>
<accession>A0ABS6MBK0</accession>
<dbReference type="CDD" id="cd01335">
    <property type="entry name" value="Radical_SAM"/>
    <property type="match status" value="1"/>
</dbReference>
<dbReference type="PANTHER" id="PTHR13932:SF5">
    <property type="entry name" value="RADICAL S-ADENOSYL METHIONINE DOMAIN-CONTAINING PROTEIN 1, MITOCHONDRIAL"/>
    <property type="match status" value="1"/>
</dbReference>
<dbReference type="SFLD" id="SFLDG01082">
    <property type="entry name" value="B12-binding_domain_containing"/>
    <property type="match status" value="1"/>
</dbReference>
<reference evidence="2 3" key="1">
    <citation type="submission" date="2021-06" db="EMBL/GenBank/DDBJ databases">
        <title>Bacterium isolated from marine sediment.</title>
        <authorList>
            <person name="Zhu K.-L."/>
            <person name="Du Z.-J."/>
            <person name="Liang Q.-Y."/>
        </authorList>
    </citation>
    <scope>NUCLEOTIDE SEQUENCE [LARGE SCALE GENOMIC DNA]</scope>
    <source>
        <strain evidence="2 3">A346</strain>
    </source>
</reference>
<dbReference type="SFLD" id="SFLDG01065">
    <property type="entry name" value="anaerobic_coproporphyrinogen-I"/>
    <property type="match status" value="1"/>
</dbReference>
<dbReference type="Proteomes" id="UP000755551">
    <property type="component" value="Unassembled WGS sequence"/>
</dbReference>
<dbReference type="RefSeq" id="WP_217335078.1">
    <property type="nucleotide sequence ID" value="NZ_JAHQZT010000010.1"/>
</dbReference>
<dbReference type="NCBIfam" id="NF006067">
    <property type="entry name" value="PRK08208.1"/>
    <property type="match status" value="1"/>
</dbReference>
<evidence type="ECO:0000313" key="2">
    <source>
        <dbReference type="EMBL" id="MBV0933659.1"/>
    </source>
</evidence>
<dbReference type="EMBL" id="JAHQZT010000010">
    <property type="protein sequence ID" value="MBV0933659.1"/>
    <property type="molecule type" value="Genomic_DNA"/>
</dbReference>
<name>A0ABS6MBK0_9GAMM</name>
<dbReference type="SFLD" id="SFLDS00029">
    <property type="entry name" value="Radical_SAM"/>
    <property type="match status" value="1"/>
</dbReference>
<dbReference type="InterPro" id="IPR010723">
    <property type="entry name" value="HemN_C"/>
</dbReference>
<gene>
    <name evidence="2" type="ORF">KTN04_09945</name>
</gene>
<dbReference type="Pfam" id="PF04055">
    <property type="entry name" value="Radical_SAM"/>
    <property type="match status" value="1"/>
</dbReference>
<dbReference type="PANTHER" id="PTHR13932">
    <property type="entry name" value="COPROPORPHYRINIGEN III OXIDASE"/>
    <property type="match status" value="1"/>
</dbReference>
<proteinExistence type="predicted"/>
<dbReference type="InterPro" id="IPR034505">
    <property type="entry name" value="Coproporphyrinogen-III_oxidase"/>
</dbReference>
<organism evidence="2 3">
    <name type="scientific">Marinobacterium weihaiense</name>
    <dbReference type="NCBI Taxonomy" id="2851016"/>
    <lineage>
        <taxon>Bacteria</taxon>
        <taxon>Pseudomonadati</taxon>
        <taxon>Pseudomonadota</taxon>
        <taxon>Gammaproteobacteria</taxon>
        <taxon>Oceanospirillales</taxon>
        <taxon>Oceanospirillaceae</taxon>
        <taxon>Marinobacterium</taxon>
    </lineage>
</organism>
<protein>
    <submittedName>
        <fullName evidence="2">STM4012 family radical SAM protein</fullName>
    </submittedName>
</protein>